<keyword evidence="9 14" id="KW-0540">Nuclease</keyword>
<comment type="catalytic activity">
    <reaction evidence="1 14 15 16">
        <text>Endonucleolytic cleavage to 5'-phosphomonoester.</text>
        <dbReference type="EC" id="3.1.26.4"/>
    </reaction>
</comment>
<evidence type="ECO:0000256" key="12">
    <source>
        <dbReference type="ARBA" id="ARBA00022801"/>
    </source>
</evidence>
<dbReference type="EC" id="3.1.26.4" evidence="6 14"/>
<evidence type="ECO:0000256" key="3">
    <source>
        <dbReference type="ARBA" id="ARBA00004065"/>
    </source>
</evidence>
<dbReference type="InterPro" id="IPR024567">
    <property type="entry name" value="RNase_HII/HIII_dom"/>
</dbReference>
<dbReference type="Proteomes" id="UP000016587">
    <property type="component" value="Chromosome"/>
</dbReference>
<evidence type="ECO:0000256" key="15">
    <source>
        <dbReference type="PROSITE-ProRule" id="PRU01319"/>
    </source>
</evidence>
<organism evidence="18 19">
    <name type="scientific">Megalodesulfovibrio gigas (strain ATCC 19364 / DSM 1382 / NCIMB 9332 / VKM B-1759)</name>
    <name type="common">Desulfovibrio gigas</name>
    <dbReference type="NCBI Taxonomy" id="1121448"/>
    <lineage>
        <taxon>Bacteria</taxon>
        <taxon>Pseudomonadati</taxon>
        <taxon>Thermodesulfobacteriota</taxon>
        <taxon>Desulfovibrionia</taxon>
        <taxon>Desulfovibrionales</taxon>
        <taxon>Desulfovibrionaceae</taxon>
        <taxon>Megalodesulfovibrio</taxon>
    </lineage>
</organism>
<reference evidence="19" key="2">
    <citation type="submission" date="2013-07" db="EMBL/GenBank/DDBJ databases">
        <authorList>
            <person name="Morais-Silva F.O."/>
            <person name="Rezende A.M."/>
            <person name="Pimentel C."/>
            <person name="Resende D.M."/>
            <person name="Santos C.I."/>
            <person name="Clemente C."/>
            <person name="de Oliveira L.M."/>
            <person name="da Silva S.M."/>
            <person name="Costa D.A."/>
            <person name="Varela-Raposo A."/>
            <person name="Horacio E.C.A."/>
            <person name="Matos M."/>
            <person name="Flores O."/>
            <person name="Ruiz J.C."/>
            <person name="Rodrigues-Pousada C."/>
        </authorList>
    </citation>
    <scope>NUCLEOTIDE SEQUENCE [LARGE SCALE GENOMIC DNA]</scope>
    <source>
        <strain evidence="19">ATCC 19364 / DSM 1382 / NCIMB 9332 / VKM B-1759</strain>
    </source>
</reference>
<evidence type="ECO:0000256" key="7">
    <source>
        <dbReference type="ARBA" id="ARBA00019179"/>
    </source>
</evidence>
<evidence type="ECO:0000256" key="11">
    <source>
        <dbReference type="ARBA" id="ARBA00022759"/>
    </source>
</evidence>
<protein>
    <recommendedName>
        <fullName evidence="7 14">Ribonuclease HII</fullName>
        <shortName evidence="14">RNase HII</shortName>
        <ecNumber evidence="6 14">3.1.26.4</ecNumber>
    </recommendedName>
</protein>
<comment type="cofactor">
    <cofactor evidence="14 15">
        <name>Mn(2+)</name>
        <dbReference type="ChEBI" id="CHEBI:29035"/>
    </cofactor>
    <cofactor evidence="14 15">
        <name>Mg(2+)</name>
        <dbReference type="ChEBI" id="CHEBI:18420"/>
    </cofactor>
    <text evidence="14 15">Manganese or magnesium. Binds 1 divalent metal ion per monomer in the absence of substrate. May bind a second metal ion after substrate binding.</text>
</comment>
<keyword evidence="11 14" id="KW-0255">Endonuclease</keyword>
<dbReference type="GO" id="GO:0030145">
    <property type="term" value="F:manganese ion binding"/>
    <property type="evidence" value="ECO:0007669"/>
    <property type="project" value="UniProtKB-UniRule"/>
</dbReference>
<dbReference type="GO" id="GO:0005737">
    <property type="term" value="C:cytoplasm"/>
    <property type="evidence" value="ECO:0007669"/>
    <property type="project" value="UniProtKB-SubCell"/>
</dbReference>
<gene>
    <name evidence="14" type="primary">rnhB</name>
    <name evidence="18" type="ORF">DGI_3117</name>
</gene>
<dbReference type="InterPro" id="IPR012337">
    <property type="entry name" value="RNaseH-like_sf"/>
</dbReference>
<name>T2GFC2_MEGG1</name>
<dbReference type="PANTHER" id="PTHR10954:SF18">
    <property type="entry name" value="RIBONUCLEASE HII"/>
    <property type="match status" value="1"/>
</dbReference>
<evidence type="ECO:0000256" key="13">
    <source>
        <dbReference type="ARBA" id="ARBA00023211"/>
    </source>
</evidence>
<evidence type="ECO:0000256" key="14">
    <source>
        <dbReference type="HAMAP-Rule" id="MF_00052"/>
    </source>
</evidence>
<dbReference type="InterPro" id="IPR022898">
    <property type="entry name" value="RNase_HII"/>
</dbReference>
<dbReference type="eggNOG" id="COG0164">
    <property type="taxonomic scope" value="Bacteria"/>
</dbReference>
<evidence type="ECO:0000256" key="5">
    <source>
        <dbReference type="ARBA" id="ARBA00007383"/>
    </source>
</evidence>
<dbReference type="NCBIfam" id="NF000595">
    <property type="entry name" value="PRK00015.1-3"/>
    <property type="match status" value="1"/>
</dbReference>
<evidence type="ECO:0000256" key="9">
    <source>
        <dbReference type="ARBA" id="ARBA00022722"/>
    </source>
</evidence>
<dbReference type="GO" id="GO:0043137">
    <property type="term" value="P:DNA replication, removal of RNA primer"/>
    <property type="evidence" value="ECO:0007669"/>
    <property type="project" value="TreeGrafter"/>
</dbReference>
<proteinExistence type="inferred from homology"/>
<dbReference type="HAMAP" id="MF_00052_B">
    <property type="entry name" value="RNase_HII_B"/>
    <property type="match status" value="1"/>
</dbReference>
<keyword evidence="13 14" id="KW-0464">Manganese</keyword>
<evidence type="ECO:0000313" key="18">
    <source>
        <dbReference type="EMBL" id="AGW14831.1"/>
    </source>
</evidence>
<evidence type="ECO:0000256" key="10">
    <source>
        <dbReference type="ARBA" id="ARBA00022723"/>
    </source>
</evidence>
<dbReference type="PATRIC" id="fig|1121448.10.peg.3078"/>
<dbReference type="GO" id="GO:0004523">
    <property type="term" value="F:RNA-DNA hybrid ribonuclease activity"/>
    <property type="evidence" value="ECO:0007669"/>
    <property type="project" value="UniProtKB-UniRule"/>
</dbReference>
<evidence type="ECO:0000259" key="17">
    <source>
        <dbReference type="PROSITE" id="PS51975"/>
    </source>
</evidence>
<evidence type="ECO:0000256" key="2">
    <source>
        <dbReference type="ARBA" id="ARBA00001946"/>
    </source>
</evidence>
<dbReference type="KEGG" id="dgg:DGI_3117"/>
<dbReference type="Gene3D" id="3.30.420.10">
    <property type="entry name" value="Ribonuclease H-like superfamily/Ribonuclease H"/>
    <property type="match status" value="1"/>
</dbReference>
<evidence type="ECO:0000256" key="4">
    <source>
        <dbReference type="ARBA" id="ARBA00004496"/>
    </source>
</evidence>
<evidence type="ECO:0000256" key="16">
    <source>
        <dbReference type="RuleBase" id="RU003515"/>
    </source>
</evidence>
<dbReference type="InterPro" id="IPR001352">
    <property type="entry name" value="RNase_HII/HIII"/>
</dbReference>
<keyword evidence="19" id="KW-1185">Reference proteome</keyword>
<comment type="subcellular location">
    <subcellularLocation>
        <location evidence="4 14">Cytoplasm</location>
    </subcellularLocation>
</comment>
<evidence type="ECO:0000256" key="1">
    <source>
        <dbReference type="ARBA" id="ARBA00000077"/>
    </source>
</evidence>
<comment type="similarity">
    <text evidence="5 14 16">Belongs to the RNase HII family.</text>
</comment>
<evidence type="ECO:0000256" key="6">
    <source>
        <dbReference type="ARBA" id="ARBA00012180"/>
    </source>
</evidence>
<comment type="cofactor">
    <cofactor evidence="2">
        <name>Mg(2+)</name>
        <dbReference type="ChEBI" id="CHEBI:18420"/>
    </cofactor>
</comment>
<evidence type="ECO:0000256" key="8">
    <source>
        <dbReference type="ARBA" id="ARBA00022490"/>
    </source>
</evidence>
<dbReference type="GO" id="GO:0003723">
    <property type="term" value="F:RNA binding"/>
    <property type="evidence" value="ECO:0007669"/>
    <property type="project" value="UniProtKB-UniRule"/>
</dbReference>
<dbReference type="CDD" id="cd07182">
    <property type="entry name" value="RNase_HII_bacteria_HII_like"/>
    <property type="match status" value="1"/>
</dbReference>
<keyword evidence="8 14" id="KW-0963">Cytoplasm</keyword>
<dbReference type="GO" id="GO:0032299">
    <property type="term" value="C:ribonuclease H2 complex"/>
    <property type="evidence" value="ECO:0007669"/>
    <property type="project" value="TreeGrafter"/>
</dbReference>
<dbReference type="HOGENOM" id="CLU_036532_3_1_7"/>
<dbReference type="EMBL" id="CP006585">
    <property type="protein sequence ID" value="AGW14831.1"/>
    <property type="molecule type" value="Genomic_DNA"/>
</dbReference>
<evidence type="ECO:0000313" key="19">
    <source>
        <dbReference type="Proteomes" id="UP000016587"/>
    </source>
</evidence>
<sequence length="192" mass="20761">MDEAGRGCLAGPVVAAAAVFAPAFDFSQLPGLDDSKQVREADRLRLAGEIRRHSLAWAVGFAWPREIEAVNILQATLRAMRRAVDRLAVRPVFLVIDGNQLLPECPIAQQALVDGDALTPGIAAASILAKTTRDRVMQALDLRFPGYGFASHKGYGCAAHKAAIRALGPCLQHRMTFRGVRPEEEQARLPGL</sequence>
<feature type="binding site" evidence="14 15">
    <location>
        <position position="2"/>
    </location>
    <ligand>
        <name>a divalent metal cation</name>
        <dbReference type="ChEBI" id="CHEBI:60240"/>
    </ligand>
</feature>
<dbReference type="PROSITE" id="PS51975">
    <property type="entry name" value="RNASE_H_2"/>
    <property type="match status" value="1"/>
</dbReference>
<keyword evidence="10 14" id="KW-0479">Metal-binding</keyword>
<feature type="domain" description="RNase H type-2" evidence="17">
    <location>
        <begin position="1"/>
        <end position="189"/>
    </location>
</feature>
<dbReference type="AlphaFoldDB" id="T2GFC2"/>
<keyword evidence="12 14" id="KW-0378">Hydrolase</keyword>
<dbReference type="PANTHER" id="PTHR10954">
    <property type="entry name" value="RIBONUCLEASE H2 SUBUNIT A"/>
    <property type="match status" value="1"/>
</dbReference>
<dbReference type="InterPro" id="IPR036397">
    <property type="entry name" value="RNaseH_sf"/>
</dbReference>
<dbReference type="SUPFAM" id="SSF53098">
    <property type="entry name" value="Ribonuclease H-like"/>
    <property type="match status" value="1"/>
</dbReference>
<feature type="binding site" evidence="14 15">
    <location>
        <position position="97"/>
    </location>
    <ligand>
        <name>a divalent metal cation</name>
        <dbReference type="ChEBI" id="CHEBI:60240"/>
    </ligand>
</feature>
<dbReference type="STRING" id="1121448.DGI_3117"/>
<comment type="function">
    <text evidence="3 14 16">Endonuclease that specifically degrades the RNA of RNA-DNA hybrids.</text>
</comment>
<feature type="binding site" evidence="14 15">
    <location>
        <position position="3"/>
    </location>
    <ligand>
        <name>a divalent metal cation</name>
        <dbReference type="ChEBI" id="CHEBI:60240"/>
    </ligand>
</feature>
<accession>T2GFC2</accession>
<reference evidence="18 19" key="1">
    <citation type="journal article" date="2013" name="J. Bacteriol.">
        <title>Roles of HynAB and Ech, the only two hydrogenases found in the model sulfate reducer Desulfovibrio gigas.</title>
        <authorList>
            <person name="Morais-Silva F.O."/>
            <person name="Santos C.I."/>
            <person name="Rodrigues R."/>
            <person name="Pereira I.A."/>
            <person name="Rodrigues-Pousada C."/>
        </authorList>
    </citation>
    <scope>NUCLEOTIDE SEQUENCE [LARGE SCALE GENOMIC DNA]</scope>
    <source>
        <strain evidence="19">ATCC 19364 / DSM 1382 / NCIMB 9332 / VKM B-1759</strain>
    </source>
</reference>
<dbReference type="Pfam" id="PF01351">
    <property type="entry name" value="RNase_HII"/>
    <property type="match status" value="1"/>
</dbReference>
<dbReference type="GO" id="GO:0006298">
    <property type="term" value="P:mismatch repair"/>
    <property type="evidence" value="ECO:0007669"/>
    <property type="project" value="TreeGrafter"/>
</dbReference>